<evidence type="ECO:0000313" key="3">
    <source>
        <dbReference type="Proteomes" id="UP001597344"/>
    </source>
</evidence>
<keyword evidence="3" id="KW-1185">Reference proteome</keyword>
<organism evidence="2 3">
    <name type="scientific">Aquimarina celericrescens</name>
    <dbReference type="NCBI Taxonomy" id="1964542"/>
    <lineage>
        <taxon>Bacteria</taxon>
        <taxon>Pseudomonadati</taxon>
        <taxon>Bacteroidota</taxon>
        <taxon>Flavobacteriia</taxon>
        <taxon>Flavobacteriales</taxon>
        <taxon>Flavobacteriaceae</taxon>
        <taxon>Aquimarina</taxon>
    </lineage>
</organism>
<sequence length="339" mass="38500">MWSKIKYRIALLFLLFSISQGVAQDCWLSDLTSLYQTTSNTNFKRFIDEPGGFENFKNFHGTVKSQNGLNNADFSNFLNDVTRVPNPNRFISEINSNPSLIDAWKVIINKSILRIDLLTLEAVSNLRRNRNFSNLGLTDDIISRIAGTRGLSYRAIITNLNNLGNKVSQHGIELIDFSKVVSDMLEGGSKVDGANWIVKYIGDRADDFARRKLKFEEFNSTELGRRYVDVSDVTDEGFKIFYEFKSVLRVPPTDFQTQFMKDLTAARDLDQIRWVFNGAKNPSGSSGETFRAAILSKIDELPLTDDLARKFLYGINNPTVAKLRQELIAQFDEIFELAS</sequence>
<evidence type="ECO:0000256" key="1">
    <source>
        <dbReference type="SAM" id="SignalP"/>
    </source>
</evidence>
<accession>A0ABW5ATE7</accession>
<evidence type="ECO:0000313" key="2">
    <source>
        <dbReference type="EMBL" id="MFD2185727.1"/>
    </source>
</evidence>
<comment type="caution">
    <text evidence="2">The sequence shown here is derived from an EMBL/GenBank/DDBJ whole genome shotgun (WGS) entry which is preliminary data.</text>
</comment>
<keyword evidence="1" id="KW-0732">Signal</keyword>
<reference evidence="3" key="1">
    <citation type="journal article" date="2019" name="Int. J. Syst. Evol. Microbiol.">
        <title>The Global Catalogue of Microorganisms (GCM) 10K type strain sequencing project: providing services to taxonomists for standard genome sequencing and annotation.</title>
        <authorList>
            <consortium name="The Broad Institute Genomics Platform"/>
            <consortium name="The Broad Institute Genome Sequencing Center for Infectious Disease"/>
            <person name="Wu L."/>
            <person name="Ma J."/>
        </authorList>
    </citation>
    <scope>NUCLEOTIDE SEQUENCE [LARGE SCALE GENOMIC DNA]</scope>
    <source>
        <strain evidence="3">DT92</strain>
    </source>
</reference>
<protein>
    <submittedName>
        <fullName evidence="2">Uncharacterized protein</fullName>
    </submittedName>
</protein>
<dbReference type="Proteomes" id="UP001597344">
    <property type="component" value="Unassembled WGS sequence"/>
</dbReference>
<name>A0ABW5ATE7_9FLAO</name>
<dbReference type="RefSeq" id="WP_378318702.1">
    <property type="nucleotide sequence ID" value="NZ_JBHUHY010000002.1"/>
</dbReference>
<feature type="chain" id="PRO_5046754900" evidence="1">
    <location>
        <begin position="24"/>
        <end position="339"/>
    </location>
</feature>
<dbReference type="EMBL" id="JBHUHY010000002">
    <property type="protein sequence ID" value="MFD2185727.1"/>
    <property type="molecule type" value="Genomic_DNA"/>
</dbReference>
<proteinExistence type="predicted"/>
<feature type="signal peptide" evidence="1">
    <location>
        <begin position="1"/>
        <end position="23"/>
    </location>
</feature>
<gene>
    <name evidence="2" type="ORF">ACFSJT_02920</name>
</gene>